<dbReference type="SUPFAM" id="SSF48452">
    <property type="entry name" value="TPR-like"/>
    <property type="match status" value="2"/>
</dbReference>
<reference evidence="1" key="1">
    <citation type="submission" date="2022-04" db="EMBL/GenBank/DDBJ databases">
        <title>Systematic whole-genome sequencing reveals an unexpected diversity among actinomycetoma pathogens and provides insights into their antibacterial susceptibilities.</title>
        <authorList>
            <person name="Watson A.K."/>
            <person name="Kepplinger B."/>
            <person name="Bakhiet S.M."/>
            <person name="Mhmoud N.A."/>
            <person name="Chapman J."/>
            <person name="Allenby N."/>
            <person name="Mickiewicz K."/>
            <person name="Goodfellow M."/>
            <person name="Fahal A.H."/>
            <person name="Errington J."/>
        </authorList>
    </citation>
    <scope>NUCLEOTIDE SEQUENCE</scope>
    <source>
        <strain evidence="1">SD 504</strain>
    </source>
</reference>
<dbReference type="InterPro" id="IPR027417">
    <property type="entry name" value="P-loop_NTPase"/>
</dbReference>
<dbReference type="EMBL" id="CP095474">
    <property type="protein sequence ID" value="URN16354.1"/>
    <property type="molecule type" value="Genomic_DNA"/>
</dbReference>
<dbReference type="Gene3D" id="1.25.40.10">
    <property type="entry name" value="Tetratricopeptide repeat domain"/>
    <property type="match status" value="2"/>
</dbReference>
<evidence type="ECO:0000313" key="2">
    <source>
        <dbReference type="Proteomes" id="UP001056383"/>
    </source>
</evidence>
<dbReference type="PANTHER" id="PTHR46082">
    <property type="entry name" value="ATP/GTP-BINDING PROTEIN-RELATED"/>
    <property type="match status" value="1"/>
</dbReference>
<accession>A0ABY4TBM3</accession>
<evidence type="ECO:0000313" key="1">
    <source>
        <dbReference type="EMBL" id="URN16354.1"/>
    </source>
</evidence>
<dbReference type="RefSeq" id="WP_010472629.1">
    <property type="nucleotide sequence ID" value="NZ_CP095474.1"/>
</dbReference>
<name>A0ABY4TBM3_9ACTN</name>
<organism evidence="1 2">
    <name type="scientific">Streptomyces sudanensis</name>
    <dbReference type="NCBI Taxonomy" id="436397"/>
    <lineage>
        <taxon>Bacteria</taxon>
        <taxon>Bacillati</taxon>
        <taxon>Actinomycetota</taxon>
        <taxon>Actinomycetes</taxon>
        <taxon>Kitasatosporales</taxon>
        <taxon>Streptomycetaceae</taxon>
        <taxon>Streptomyces</taxon>
    </lineage>
</organism>
<dbReference type="SUPFAM" id="SSF52540">
    <property type="entry name" value="P-loop containing nucleoside triphosphate hydrolases"/>
    <property type="match status" value="1"/>
</dbReference>
<dbReference type="InterPro" id="IPR053137">
    <property type="entry name" value="NLR-like"/>
</dbReference>
<gene>
    <name evidence="1" type="ORF">MW084_10825</name>
</gene>
<dbReference type="PANTHER" id="PTHR46082:SF6">
    <property type="entry name" value="AAA+ ATPASE DOMAIN-CONTAINING PROTEIN-RELATED"/>
    <property type="match status" value="1"/>
</dbReference>
<sequence>MNERPHVEASGRQAVAVGANSGIVSTGDHATIDARTVHLAAGAVRRPADVPAPQGTTNLPLPANPNFVDRTEPLARLEAALDEAGPVVPPVVHGLGGTGKSALALQFAHRHRYRFNPVWWISADSASNLTHGLADLAVRLDPHQHLATTTSTERAEWALSWLQAHQDWLLVLDDAASPHDLAPVLGMATGRYVITSRRPTGWRRLAQPLPLDTLPSDAAVELLTRLVEPDGPDDEHALACLADELGHLPLALEQAAAYMESTAISPDAYLDRLHRYPGRMFAAASTGGREADNQRTVARIWQLSLQAITDQQPLAGDLLRLLAWLAPVPLPRDVLEDLHTQLGEDPWAVDEALALLHSYSMITLTRRTVTMHRLVQAVARTPDPADPHRTVQAVTTARERATRLLEQALPENPLFNVPGWPRWRELLPHLLALTERTPAEEEDLHTAGLLLAASAFLQGDGHAGTAAECAQRAVDIHTRLQGPDHSATLAARSFLASAHRAAGDLETATPLHQRNLADHERVHGADHPDTLVARANLAYLYALQGEPARARDLHQRNLTDMRRLHGPDHPHTINARANLAGCHRDMGDLETATDLYRQAVIDYERVFGPDHSETITVRSNLGYTYQLAGDLDAATALFERVLADRERLYGSDHSLTELARRLLERARTARDHEQP</sequence>
<proteinExistence type="predicted"/>
<dbReference type="Gene3D" id="3.40.50.300">
    <property type="entry name" value="P-loop containing nucleotide triphosphate hydrolases"/>
    <property type="match status" value="1"/>
</dbReference>
<dbReference type="Proteomes" id="UP001056383">
    <property type="component" value="Chromosome"/>
</dbReference>
<dbReference type="Pfam" id="PF13424">
    <property type="entry name" value="TPR_12"/>
    <property type="match status" value="2"/>
</dbReference>
<protein>
    <submittedName>
        <fullName evidence="1">Tetratricopeptide repeat protein</fullName>
    </submittedName>
</protein>
<keyword evidence="2" id="KW-1185">Reference proteome</keyword>
<dbReference type="InterPro" id="IPR011990">
    <property type="entry name" value="TPR-like_helical_dom_sf"/>
</dbReference>